<proteinExistence type="predicted"/>
<dbReference type="InterPro" id="IPR036249">
    <property type="entry name" value="Thioredoxin-like_sf"/>
</dbReference>
<dbReference type="Proteomes" id="UP000671862">
    <property type="component" value="Chromosome"/>
</dbReference>
<evidence type="ECO:0000313" key="2">
    <source>
        <dbReference type="Proteomes" id="UP000671862"/>
    </source>
</evidence>
<dbReference type="SUPFAM" id="SSF52833">
    <property type="entry name" value="Thioredoxin-like"/>
    <property type="match status" value="1"/>
</dbReference>
<dbReference type="Gene3D" id="3.40.30.10">
    <property type="entry name" value="Glutaredoxin"/>
    <property type="match status" value="1"/>
</dbReference>
<sequence>MKKLKIEICVGSCCHMLGAQELVETTKNFPEWLKEKIVVELFPCFGVCCEDKESPIVRIEGKYYEKVTPEVLRNVIVGLLERGEEN</sequence>
<dbReference type="RefSeq" id="WP_207567063.1">
    <property type="nucleotide sequence ID" value="NZ_CP071446.1"/>
</dbReference>
<gene>
    <name evidence="1" type="ORF">JYK00_02080</name>
</gene>
<evidence type="ECO:0000313" key="1">
    <source>
        <dbReference type="EMBL" id="QTA38344.1"/>
    </source>
</evidence>
<accession>A0ABX7S6Z0</accession>
<protein>
    <submittedName>
        <fullName evidence="1">(2Fe-2S) ferredoxin domain-containing protein</fullName>
    </submittedName>
</protein>
<reference evidence="1 2" key="1">
    <citation type="submission" date="2021-03" db="EMBL/GenBank/DDBJ databases">
        <title>Thermosipho ferrireducens sp.nov., an anaerobic thermophilic iron-reducing bacterium isolated from a deep-sea hydrothermal sulfide deposits.</title>
        <authorList>
            <person name="Zeng X."/>
            <person name="Chen Y."/>
            <person name="Shao Z."/>
        </authorList>
    </citation>
    <scope>NUCLEOTIDE SEQUENCE [LARGE SCALE GENOMIC DNA]</scope>
    <source>
        <strain evidence="1 2">JL129W03</strain>
    </source>
</reference>
<keyword evidence="2" id="KW-1185">Reference proteome</keyword>
<dbReference type="CDD" id="cd02980">
    <property type="entry name" value="TRX_Fd_family"/>
    <property type="match status" value="1"/>
</dbReference>
<dbReference type="Pfam" id="PF01257">
    <property type="entry name" value="2Fe-2S_thioredx"/>
    <property type="match status" value="1"/>
</dbReference>
<name>A0ABX7S6Z0_9BACT</name>
<dbReference type="EMBL" id="CP071446">
    <property type="protein sequence ID" value="QTA38344.1"/>
    <property type="molecule type" value="Genomic_DNA"/>
</dbReference>
<organism evidence="1 2">
    <name type="scientific">Thermosipho ferrireducens</name>
    <dbReference type="NCBI Taxonomy" id="2571116"/>
    <lineage>
        <taxon>Bacteria</taxon>
        <taxon>Thermotogati</taxon>
        <taxon>Thermotogota</taxon>
        <taxon>Thermotogae</taxon>
        <taxon>Thermotogales</taxon>
        <taxon>Fervidobacteriaceae</taxon>
        <taxon>Thermosipho</taxon>
    </lineage>
</organism>